<evidence type="ECO:0000313" key="11">
    <source>
        <dbReference type="EMBL" id="PRT53557.1"/>
    </source>
</evidence>
<dbReference type="GO" id="GO:0005743">
    <property type="term" value="C:mitochondrial inner membrane"/>
    <property type="evidence" value="ECO:0007669"/>
    <property type="project" value="UniProtKB-ARBA"/>
</dbReference>
<organism evidence="11 12">
    <name type="scientific">Wickerhamiella sorbophila</name>
    <dbReference type="NCBI Taxonomy" id="45607"/>
    <lineage>
        <taxon>Eukaryota</taxon>
        <taxon>Fungi</taxon>
        <taxon>Dikarya</taxon>
        <taxon>Ascomycota</taxon>
        <taxon>Saccharomycotina</taxon>
        <taxon>Dipodascomycetes</taxon>
        <taxon>Dipodascales</taxon>
        <taxon>Trichomonascaceae</taxon>
        <taxon>Wickerhamiella</taxon>
    </lineage>
</organism>
<dbReference type="FunFam" id="3.30.160.20:FF:000022">
    <property type="entry name" value="28S ribosomal protein S5, mitochondrial"/>
    <property type="match status" value="1"/>
</dbReference>
<keyword evidence="12" id="KW-1185">Reference proteome</keyword>
<dbReference type="PROSITE" id="PS50881">
    <property type="entry name" value="S5_DSRBD"/>
    <property type="match status" value="1"/>
</dbReference>
<evidence type="ECO:0000256" key="2">
    <source>
        <dbReference type="ARBA" id="ARBA00008945"/>
    </source>
</evidence>
<dbReference type="GO" id="GO:0005763">
    <property type="term" value="C:mitochondrial small ribosomal subunit"/>
    <property type="evidence" value="ECO:0007669"/>
    <property type="project" value="UniProtKB-ARBA"/>
</dbReference>
<dbReference type="OrthoDB" id="309483at2759"/>
<proteinExistence type="inferred from homology"/>
<evidence type="ECO:0000256" key="3">
    <source>
        <dbReference type="ARBA" id="ARBA00022980"/>
    </source>
</evidence>
<protein>
    <recommendedName>
        <fullName evidence="6">Small ribosomal subunit protein uS5m</fullName>
    </recommendedName>
    <alternativeName>
        <fullName evidence="7">28S ribosomal protein S5, mitochondrial</fullName>
    </alternativeName>
</protein>
<dbReference type="InterPro" id="IPR014721">
    <property type="entry name" value="Ribsml_uS5_D2-typ_fold_subgr"/>
</dbReference>
<dbReference type="RefSeq" id="XP_024663503.1">
    <property type="nucleotide sequence ID" value="XM_024807735.1"/>
</dbReference>
<evidence type="ECO:0000256" key="7">
    <source>
        <dbReference type="ARBA" id="ARBA00041606"/>
    </source>
</evidence>
<dbReference type="InterPro" id="IPR000851">
    <property type="entry name" value="Ribosomal_uS5"/>
</dbReference>
<dbReference type="Pfam" id="PF03719">
    <property type="entry name" value="Ribosomal_S5_C"/>
    <property type="match status" value="1"/>
</dbReference>
<reference evidence="11 12" key="1">
    <citation type="submission" date="2017-04" db="EMBL/GenBank/DDBJ databases">
        <title>Genome sequencing of [Candida] sorbophila.</title>
        <authorList>
            <person name="Ahn J.O."/>
        </authorList>
    </citation>
    <scope>NUCLEOTIDE SEQUENCE [LARGE SCALE GENOMIC DNA]</scope>
    <source>
        <strain evidence="11 12">DS02</strain>
    </source>
</reference>
<dbReference type="PANTHER" id="PTHR48277:SF1">
    <property type="entry name" value="MITOCHONDRIAL RIBOSOMAL PROTEIN S5"/>
    <property type="match status" value="1"/>
</dbReference>
<dbReference type="GO" id="GO:0003735">
    <property type="term" value="F:structural constituent of ribosome"/>
    <property type="evidence" value="ECO:0007669"/>
    <property type="project" value="UniProtKB-UniRule"/>
</dbReference>
<dbReference type="FunFam" id="3.30.230.10:FF:000002">
    <property type="entry name" value="30S ribosomal protein S5"/>
    <property type="match status" value="1"/>
</dbReference>
<dbReference type="Pfam" id="PF00333">
    <property type="entry name" value="Ribosomal_S5"/>
    <property type="match status" value="1"/>
</dbReference>
<comment type="caution">
    <text evidence="11">The sequence shown here is derived from an EMBL/GenBank/DDBJ whole genome shotgun (WGS) entry which is preliminary data.</text>
</comment>
<dbReference type="PANTHER" id="PTHR48277">
    <property type="entry name" value="MITOCHONDRIAL RIBOSOMAL PROTEIN S5"/>
    <property type="match status" value="1"/>
</dbReference>
<dbReference type="GO" id="GO:0003723">
    <property type="term" value="F:RNA binding"/>
    <property type="evidence" value="ECO:0007669"/>
    <property type="project" value="InterPro"/>
</dbReference>
<dbReference type="SUPFAM" id="SSF54768">
    <property type="entry name" value="dsRNA-binding domain-like"/>
    <property type="match status" value="1"/>
</dbReference>
<dbReference type="GeneID" id="36514926"/>
<evidence type="ECO:0000259" key="10">
    <source>
        <dbReference type="PROSITE" id="PS50881"/>
    </source>
</evidence>
<comment type="similarity">
    <text evidence="2 9">Belongs to the universal ribosomal protein uS5 family.</text>
</comment>
<dbReference type="Gene3D" id="3.30.230.10">
    <property type="match status" value="1"/>
</dbReference>
<evidence type="ECO:0000256" key="4">
    <source>
        <dbReference type="ARBA" id="ARBA00023128"/>
    </source>
</evidence>
<dbReference type="InterPro" id="IPR005324">
    <property type="entry name" value="Ribosomal_uS5_C"/>
</dbReference>
<evidence type="ECO:0000256" key="5">
    <source>
        <dbReference type="ARBA" id="ARBA00023274"/>
    </source>
</evidence>
<dbReference type="InterPro" id="IPR020568">
    <property type="entry name" value="Ribosomal_Su5_D2-typ_SF"/>
</dbReference>
<comment type="subcellular location">
    <subcellularLocation>
        <location evidence="1">Mitochondrion</location>
    </subcellularLocation>
</comment>
<keyword evidence="3 8" id="KW-0689">Ribosomal protein</keyword>
<gene>
    <name evidence="11" type="ORF">B9G98_01177</name>
</gene>
<dbReference type="AlphaFoldDB" id="A0A2T0FF16"/>
<evidence type="ECO:0000256" key="1">
    <source>
        <dbReference type="ARBA" id="ARBA00004173"/>
    </source>
</evidence>
<evidence type="ECO:0000313" key="12">
    <source>
        <dbReference type="Proteomes" id="UP000238350"/>
    </source>
</evidence>
<keyword evidence="4" id="KW-0496">Mitochondrion</keyword>
<evidence type="ECO:0000256" key="8">
    <source>
        <dbReference type="PROSITE-ProRule" id="PRU00268"/>
    </source>
</evidence>
<dbReference type="GO" id="GO:0006412">
    <property type="term" value="P:translation"/>
    <property type="evidence" value="ECO:0007669"/>
    <property type="project" value="InterPro"/>
</dbReference>
<dbReference type="STRING" id="45607.A0A2T0FF16"/>
<evidence type="ECO:0000256" key="9">
    <source>
        <dbReference type="RuleBase" id="RU003823"/>
    </source>
</evidence>
<evidence type="ECO:0000256" key="6">
    <source>
        <dbReference type="ARBA" id="ARBA00039335"/>
    </source>
</evidence>
<dbReference type="Gene3D" id="3.30.160.20">
    <property type="match status" value="1"/>
</dbReference>
<sequence length="314" mass="35270">MVNFARGAMARQFGRPMARMYSEVAKDATKDLRQKREEHLEQLKKYYPPSLIKSILAAEAAVTPEMWANRKAPARAFAPNYADDYAEYDPLYDHARGEWVDKTKPRQPIPQRVLPGSQVPPDIMSSRAPSATNLTQLEQLTGLKAEYLRKLVCKPLIRKRVVNMTRLGKRPSYYALAVVGDMNGHVGIGEGRDSKLATKAVAHAHWEAVKNLRYIPRFEDRTIYGDITHKRGAVVINLRSSAPGSGLRVNHIIYEICKVAGIKDLVGNVYRSRNPMNVAKTALEALSTKQVLIDEIAADRGKRVVDVTNTYLNF</sequence>
<name>A0A2T0FF16_9ASCO</name>
<dbReference type="Proteomes" id="UP000238350">
    <property type="component" value="Unassembled WGS sequence"/>
</dbReference>
<feature type="domain" description="S5 DRBM" evidence="10">
    <location>
        <begin position="151"/>
        <end position="215"/>
    </location>
</feature>
<accession>A0A2T0FF16</accession>
<keyword evidence="5 8" id="KW-0687">Ribonucleoprotein</keyword>
<dbReference type="EMBL" id="NDIQ01000001">
    <property type="protein sequence ID" value="PRT53557.1"/>
    <property type="molecule type" value="Genomic_DNA"/>
</dbReference>
<dbReference type="InterPro" id="IPR013810">
    <property type="entry name" value="Ribosomal_uS5_N"/>
</dbReference>
<dbReference type="SUPFAM" id="SSF54211">
    <property type="entry name" value="Ribosomal protein S5 domain 2-like"/>
    <property type="match status" value="1"/>
</dbReference>